<dbReference type="EMBL" id="LXQA010401483">
    <property type="protein sequence ID" value="MCI49459.1"/>
    <property type="molecule type" value="Genomic_DNA"/>
</dbReference>
<comment type="caution">
    <text evidence="1">The sequence shown here is derived from an EMBL/GenBank/DDBJ whole genome shotgun (WGS) entry which is preliminary data.</text>
</comment>
<reference evidence="1 2" key="1">
    <citation type="journal article" date="2018" name="Front. Plant Sci.">
        <title>Red Clover (Trifolium pratense) and Zigzag Clover (T. medium) - A Picture of Genomic Similarities and Differences.</title>
        <authorList>
            <person name="Dluhosova J."/>
            <person name="Istvanek J."/>
            <person name="Nedelnik J."/>
            <person name="Repkova J."/>
        </authorList>
    </citation>
    <scope>NUCLEOTIDE SEQUENCE [LARGE SCALE GENOMIC DNA]</scope>
    <source>
        <strain evidence="2">cv. 10/8</strain>
        <tissue evidence="1">Leaf</tissue>
    </source>
</reference>
<protein>
    <submittedName>
        <fullName evidence="1">Uncharacterized protein</fullName>
    </submittedName>
</protein>
<organism evidence="1 2">
    <name type="scientific">Trifolium medium</name>
    <dbReference type="NCBI Taxonomy" id="97028"/>
    <lineage>
        <taxon>Eukaryota</taxon>
        <taxon>Viridiplantae</taxon>
        <taxon>Streptophyta</taxon>
        <taxon>Embryophyta</taxon>
        <taxon>Tracheophyta</taxon>
        <taxon>Spermatophyta</taxon>
        <taxon>Magnoliopsida</taxon>
        <taxon>eudicotyledons</taxon>
        <taxon>Gunneridae</taxon>
        <taxon>Pentapetalae</taxon>
        <taxon>rosids</taxon>
        <taxon>fabids</taxon>
        <taxon>Fabales</taxon>
        <taxon>Fabaceae</taxon>
        <taxon>Papilionoideae</taxon>
        <taxon>50 kb inversion clade</taxon>
        <taxon>NPAAA clade</taxon>
        <taxon>Hologalegina</taxon>
        <taxon>IRL clade</taxon>
        <taxon>Trifolieae</taxon>
        <taxon>Trifolium</taxon>
    </lineage>
</organism>
<evidence type="ECO:0000313" key="2">
    <source>
        <dbReference type="Proteomes" id="UP000265520"/>
    </source>
</evidence>
<accession>A0A392SLB3</accession>
<sequence length="92" mass="10540">MYKARKISKFYVLCRFSISCALRRDSSRVARALSKGRNSFWHLRVAQDCMARRAGLSGSVMKVSDGCALRIFKWRAAQIQVFIPRVAQGGWR</sequence>
<feature type="non-terminal residue" evidence="1">
    <location>
        <position position="92"/>
    </location>
</feature>
<dbReference type="Proteomes" id="UP000265520">
    <property type="component" value="Unassembled WGS sequence"/>
</dbReference>
<keyword evidence="2" id="KW-1185">Reference proteome</keyword>
<name>A0A392SLB3_9FABA</name>
<evidence type="ECO:0000313" key="1">
    <source>
        <dbReference type="EMBL" id="MCI49459.1"/>
    </source>
</evidence>
<dbReference type="AlphaFoldDB" id="A0A392SLB3"/>
<proteinExistence type="predicted"/>